<dbReference type="GO" id="GO:0005737">
    <property type="term" value="C:cytoplasm"/>
    <property type="evidence" value="ECO:0007669"/>
    <property type="project" value="TreeGrafter"/>
</dbReference>
<feature type="region of interest" description="Disordered" evidence="1">
    <location>
        <begin position="97"/>
        <end position="121"/>
    </location>
</feature>
<organism evidence="4 5">
    <name type="scientific">Bimuria novae-zelandiae CBS 107.79</name>
    <dbReference type="NCBI Taxonomy" id="1447943"/>
    <lineage>
        <taxon>Eukaryota</taxon>
        <taxon>Fungi</taxon>
        <taxon>Dikarya</taxon>
        <taxon>Ascomycota</taxon>
        <taxon>Pezizomycotina</taxon>
        <taxon>Dothideomycetes</taxon>
        <taxon>Pleosporomycetidae</taxon>
        <taxon>Pleosporales</taxon>
        <taxon>Massarineae</taxon>
        <taxon>Didymosphaeriaceae</taxon>
        <taxon>Bimuria</taxon>
    </lineage>
</organism>
<sequence length="1067" mass="119430">MAYVLSLRSHSPLKRSFSDNPYLASCSPLQDVTIGPLRDVTPRNASACSLYTLGSNRAGDWLRGQENTPPLASCSLLDLSPKNDGLGLQTRLNDHVPRKRSCGLNRPAPSFARIATPSNPHFRKARVIPHDPDQFSSDPSSPEPMVVDNNTDSSSEMFELYEAIRIPLPEGRWSDNTASDGQGEQEAIVENAANLQPFRRWMSTLRRRHIHRRKDFITEVPTVAVEMIEDDAMPPFVAIAESARRLSGSMSSSMGCVTAVGSASITVASASIAPHSDTGGCADKTHVGKRSSQYSEARRSTESHGGALNTIIDEGAWLRSVQRRKVVEELISTEESYIADLKVLVNDYFMILSGVPALPAQTRASIQQNISQILQLHEDLLADLHQVVPQADFTQSAHQETYTMTKAKHIRFHSADLMPGRFVEHKITRKLRHSLDIGRSPDRRPQGLVTDTRTIGDIAKIFNKHMKRFFTYEEYGAHWTTMSQDLTSTCKGLHGWQEYERGVEALSKVVASENNRSTSSRKALSFPDLLIKPIQRVCKYPLLFGDLCRHTPVYDDPEAHAEVEKALFRLQETIREVNKAKDDPKTRRLIEITWQLQDRLMFQEQAVSKALVFRLLGHVLVCGVLHVAYQTPDRVKGQYMACVLYKSCLILANAGRFFTPYSVVASIALANGSVEETDNGRGLQCHTAPHSWKLVFEHGHRLHEIILSACSSQEEEVWKKQLRQRIVCETHDFVEGQSTMPDMFSSLTLDMKSIGPVFGHADSLVRRMSVHRAATLGSKTPLTQVIIKNTQAQKSPEPPPTFAPNLVTRSQSHLSATHIPTLAPRRAERIRLETALEDVWTKDILPFPGMGNRRVENQIRASANSVMRKLSMASIASNFSRRSPSFSSISNTRSDDSNSSKARKMSQGNLRGHAIADRRPAPAVVDFHNAPAAFLPNDFELPDTRPSSRRRRLANRAAETERWSEKPTPGKPKRTRRLSSHLISLPRTDSSSRVGSRAESRSTSMASHNTVLRRTEPTPEPVQNQENEKSKRQDTRHDKTRHNGSSGSAPPAKKFLKSRSRIFKFWI</sequence>
<dbReference type="OrthoDB" id="8059989at2759"/>
<dbReference type="InterPro" id="IPR035899">
    <property type="entry name" value="DBL_dom_sf"/>
</dbReference>
<dbReference type="SUPFAM" id="SSF48065">
    <property type="entry name" value="DBL homology domain (DH-domain)"/>
    <property type="match status" value="1"/>
</dbReference>
<name>A0A6A5V8V2_9PLEO</name>
<dbReference type="EMBL" id="ML976679">
    <property type="protein sequence ID" value="KAF1973631.1"/>
    <property type="molecule type" value="Genomic_DNA"/>
</dbReference>
<dbReference type="PROSITE" id="PS50010">
    <property type="entry name" value="DH_2"/>
    <property type="match status" value="1"/>
</dbReference>
<keyword evidence="5" id="KW-1185">Reference proteome</keyword>
<proteinExistence type="predicted"/>
<evidence type="ECO:0000313" key="5">
    <source>
        <dbReference type="Proteomes" id="UP000800036"/>
    </source>
</evidence>
<dbReference type="Pfam" id="PF00621">
    <property type="entry name" value="RhoGEF"/>
    <property type="match status" value="1"/>
</dbReference>
<evidence type="ECO:0000313" key="4">
    <source>
        <dbReference type="EMBL" id="KAF1973631.1"/>
    </source>
</evidence>
<gene>
    <name evidence="4" type="ORF">BU23DRAFT_506260</name>
</gene>
<dbReference type="InterPro" id="IPR000219">
    <property type="entry name" value="DH_dom"/>
</dbReference>
<accession>A0A6A5V8V2</accession>
<dbReference type="SMART" id="SM00325">
    <property type="entry name" value="RhoGEF"/>
    <property type="match status" value="1"/>
</dbReference>
<dbReference type="InterPro" id="IPR001849">
    <property type="entry name" value="PH_domain"/>
</dbReference>
<feature type="region of interest" description="Disordered" evidence="1">
    <location>
        <begin position="275"/>
        <end position="305"/>
    </location>
</feature>
<dbReference type="Gene3D" id="1.20.900.10">
    <property type="entry name" value="Dbl homology (DH) domain"/>
    <property type="match status" value="1"/>
</dbReference>
<dbReference type="CDD" id="cd00160">
    <property type="entry name" value="RhoGEF"/>
    <property type="match status" value="1"/>
</dbReference>
<evidence type="ECO:0000259" key="2">
    <source>
        <dbReference type="PROSITE" id="PS50003"/>
    </source>
</evidence>
<feature type="domain" description="DH" evidence="3">
    <location>
        <begin position="322"/>
        <end position="580"/>
    </location>
</feature>
<dbReference type="AlphaFoldDB" id="A0A6A5V8V2"/>
<feature type="compositionally biased region" description="Basic and acidic residues" evidence="1">
    <location>
        <begin position="1026"/>
        <end position="1037"/>
    </location>
</feature>
<dbReference type="GO" id="GO:0005085">
    <property type="term" value="F:guanyl-nucleotide exchange factor activity"/>
    <property type="evidence" value="ECO:0007669"/>
    <property type="project" value="InterPro"/>
</dbReference>
<reference evidence="4" key="1">
    <citation type="journal article" date="2020" name="Stud. Mycol.">
        <title>101 Dothideomycetes genomes: a test case for predicting lifestyles and emergence of pathogens.</title>
        <authorList>
            <person name="Haridas S."/>
            <person name="Albert R."/>
            <person name="Binder M."/>
            <person name="Bloem J."/>
            <person name="Labutti K."/>
            <person name="Salamov A."/>
            <person name="Andreopoulos B."/>
            <person name="Baker S."/>
            <person name="Barry K."/>
            <person name="Bills G."/>
            <person name="Bluhm B."/>
            <person name="Cannon C."/>
            <person name="Castanera R."/>
            <person name="Culley D."/>
            <person name="Daum C."/>
            <person name="Ezra D."/>
            <person name="Gonzalez J."/>
            <person name="Henrissat B."/>
            <person name="Kuo A."/>
            <person name="Liang C."/>
            <person name="Lipzen A."/>
            <person name="Lutzoni F."/>
            <person name="Magnuson J."/>
            <person name="Mondo S."/>
            <person name="Nolan M."/>
            <person name="Ohm R."/>
            <person name="Pangilinan J."/>
            <person name="Park H.-J."/>
            <person name="Ramirez L."/>
            <person name="Alfaro M."/>
            <person name="Sun H."/>
            <person name="Tritt A."/>
            <person name="Yoshinaga Y."/>
            <person name="Zwiers L.-H."/>
            <person name="Turgeon B."/>
            <person name="Goodwin S."/>
            <person name="Spatafora J."/>
            <person name="Crous P."/>
            <person name="Grigoriev I."/>
        </authorList>
    </citation>
    <scope>NUCLEOTIDE SEQUENCE</scope>
    <source>
        <strain evidence="4">CBS 107.79</strain>
    </source>
</reference>
<protein>
    <recommendedName>
        <fullName evidence="6">DH domain-containing protein</fullName>
    </recommendedName>
</protein>
<dbReference type="PROSITE" id="PS50003">
    <property type="entry name" value="PH_DOMAIN"/>
    <property type="match status" value="1"/>
</dbReference>
<evidence type="ECO:0000256" key="1">
    <source>
        <dbReference type="SAM" id="MobiDB-lite"/>
    </source>
</evidence>
<evidence type="ECO:0000259" key="3">
    <source>
        <dbReference type="PROSITE" id="PS50010"/>
    </source>
</evidence>
<dbReference type="PANTHER" id="PTHR45818:SF3">
    <property type="entry name" value="PROTEIN VAV"/>
    <property type="match status" value="1"/>
</dbReference>
<feature type="domain" description="PH" evidence="2">
    <location>
        <begin position="618"/>
        <end position="727"/>
    </location>
</feature>
<feature type="region of interest" description="Disordered" evidence="1">
    <location>
        <begin position="881"/>
        <end position="913"/>
    </location>
</feature>
<feature type="compositionally biased region" description="Polar residues" evidence="1">
    <location>
        <begin position="1001"/>
        <end position="1012"/>
    </location>
</feature>
<dbReference type="Proteomes" id="UP000800036">
    <property type="component" value="Unassembled WGS sequence"/>
</dbReference>
<evidence type="ECO:0008006" key="6">
    <source>
        <dbReference type="Google" id="ProtNLM"/>
    </source>
</evidence>
<dbReference type="PANTHER" id="PTHR45818">
    <property type="entry name" value="PROTEIN VAV"/>
    <property type="match status" value="1"/>
</dbReference>
<feature type="region of interest" description="Disordered" evidence="1">
    <location>
        <begin position="934"/>
        <end position="1056"/>
    </location>
</feature>
<feature type="compositionally biased region" description="Low complexity" evidence="1">
    <location>
        <begin position="881"/>
        <end position="892"/>
    </location>
</feature>